<dbReference type="PANTHER" id="PTHR43685:SF2">
    <property type="entry name" value="GLYCOSYLTRANSFERASE 2-LIKE DOMAIN-CONTAINING PROTEIN"/>
    <property type="match status" value="1"/>
</dbReference>
<dbReference type="Gene3D" id="3.90.550.10">
    <property type="entry name" value="Spore Coat Polysaccharide Biosynthesis Protein SpsA, Chain A"/>
    <property type="match status" value="1"/>
</dbReference>
<dbReference type="Pfam" id="PF00535">
    <property type="entry name" value="Glycos_transf_2"/>
    <property type="match status" value="1"/>
</dbReference>
<proteinExistence type="predicted"/>
<reference evidence="2" key="2">
    <citation type="submission" date="2021-04" db="EMBL/GenBank/DDBJ databases">
        <authorList>
            <person name="Gilroy R."/>
        </authorList>
    </citation>
    <scope>NUCLEOTIDE SEQUENCE</scope>
    <source>
        <strain evidence="2">ChiHjej12B11-24981</strain>
    </source>
</reference>
<dbReference type="EMBL" id="DXCK01000019">
    <property type="protein sequence ID" value="HIZ00842.1"/>
    <property type="molecule type" value="Genomic_DNA"/>
</dbReference>
<dbReference type="Pfam" id="PF14907">
    <property type="entry name" value="NTP_transf_5"/>
    <property type="match status" value="1"/>
</dbReference>
<comment type="caution">
    <text evidence="2">The sequence shown here is derived from an EMBL/GenBank/DDBJ whole genome shotgun (WGS) entry which is preliminary data.</text>
</comment>
<evidence type="ECO:0000259" key="1">
    <source>
        <dbReference type="Pfam" id="PF00535"/>
    </source>
</evidence>
<dbReference type="Proteomes" id="UP000824023">
    <property type="component" value="Unassembled WGS sequence"/>
</dbReference>
<gene>
    <name evidence="2" type="ORF">H9819_01130</name>
</gene>
<name>A0A9D2A4P0_9BACE</name>
<accession>A0A9D2A4P0</accession>
<reference evidence="2" key="1">
    <citation type="journal article" date="2021" name="PeerJ">
        <title>Extensive microbial diversity within the chicken gut microbiome revealed by metagenomics and culture.</title>
        <authorList>
            <person name="Gilroy R."/>
            <person name="Ravi A."/>
            <person name="Getino M."/>
            <person name="Pursley I."/>
            <person name="Horton D.L."/>
            <person name="Alikhan N.F."/>
            <person name="Baker D."/>
            <person name="Gharbi K."/>
            <person name="Hall N."/>
            <person name="Watson M."/>
            <person name="Adriaenssens E.M."/>
            <person name="Foster-Nyarko E."/>
            <person name="Jarju S."/>
            <person name="Secka A."/>
            <person name="Antonio M."/>
            <person name="Oren A."/>
            <person name="Chaudhuri R.R."/>
            <person name="La Ragione R."/>
            <person name="Hildebrand F."/>
            <person name="Pallen M.J."/>
        </authorList>
    </citation>
    <scope>NUCLEOTIDE SEQUENCE</scope>
    <source>
        <strain evidence="2">ChiHjej12B11-24981</strain>
    </source>
</reference>
<sequence>MKISLITTCYNRRATIGQAIGSVLAQTHPDIELIVVDGASRDGSLEVIRSYGNRIGRLLSEPDHGMYEAINKGLRLATGDVVGLLHSDDFLFDRHVVADIAAGFEKTGADLVYGNGLFVDARDTERVVRDWVSGPYRRWKVACGWLPLHPTVYIRREVMEKVGVYDEHYKIAADTDFLLRCLYERHLRVAYLDRYVVRMRMGGLSTDKARRRQMWREDVEIYRRHGFPGVLLKLLKMGWKVPQFLSVNKLTRGRVDEGTRLQATETLLTCLSSTRQLVPLSTFFYFLRLGLWGETPGEEEVSLDEGDWQRLFALSREQAVSGVWIDGVSQTACRPSEALWTQCIFHLLHIERMNVSLARAEKAWLDRLTARGIEAEVFKGSSVACWYRKPQYRSYGDIDLVVRRGWERVEAFLREAGYVYRHEEDSLALQDGRVAVELHPCRESVYNPFVNARLQRMLTADRWGVELYVACLLLHVRRHVLSYGIGLKQVCDVAVMLRRAPLDESKLAEVLRRLHLVRFSRALFGFMEARLGEGFRFPFPPLHGRPEQLLEDILFKDGYRLKMEREALSAGRRQAWMRIGGNACFWLVRSVRLWRLMPGEAFFFLCHKVAGRLFGRGH</sequence>
<dbReference type="PANTHER" id="PTHR43685">
    <property type="entry name" value="GLYCOSYLTRANSFERASE"/>
    <property type="match status" value="1"/>
</dbReference>
<organism evidence="2 3">
    <name type="scientific">Candidatus Bacteroides merdipullorum</name>
    <dbReference type="NCBI Taxonomy" id="2838474"/>
    <lineage>
        <taxon>Bacteria</taxon>
        <taxon>Pseudomonadati</taxon>
        <taxon>Bacteroidota</taxon>
        <taxon>Bacteroidia</taxon>
        <taxon>Bacteroidales</taxon>
        <taxon>Bacteroidaceae</taxon>
        <taxon>Bacteroides</taxon>
    </lineage>
</organism>
<feature type="domain" description="Glycosyltransferase 2-like" evidence="1">
    <location>
        <begin position="4"/>
        <end position="145"/>
    </location>
</feature>
<evidence type="ECO:0000313" key="3">
    <source>
        <dbReference type="Proteomes" id="UP000824023"/>
    </source>
</evidence>
<dbReference type="SUPFAM" id="SSF53448">
    <property type="entry name" value="Nucleotide-diphospho-sugar transferases"/>
    <property type="match status" value="1"/>
</dbReference>
<dbReference type="CDD" id="cd06433">
    <property type="entry name" value="GT_2_WfgS_like"/>
    <property type="match status" value="1"/>
</dbReference>
<dbReference type="AlphaFoldDB" id="A0A9D2A4P0"/>
<evidence type="ECO:0000313" key="2">
    <source>
        <dbReference type="EMBL" id="HIZ00842.1"/>
    </source>
</evidence>
<dbReference type="InterPro" id="IPR039498">
    <property type="entry name" value="NTP_transf_5"/>
</dbReference>
<dbReference type="InterPro" id="IPR029044">
    <property type="entry name" value="Nucleotide-diphossugar_trans"/>
</dbReference>
<protein>
    <submittedName>
        <fullName evidence="2">Nucleotidyltransferase family protein</fullName>
    </submittedName>
</protein>
<dbReference type="InterPro" id="IPR050834">
    <property type="entry name" value="Glycosyltransf_2"/>
</dbReference>
<dbReference type="InterPro" id="IPR001173">
    <property type="entry name" value="Glyco_trans_2-like"/>
</dbReference>